<evidence type="ECO:0000256" key="6">
    <source>
        <dbReference type="ARBA" id="ARBA00022723"/>
    </source>
</evidence>
<name>A0ABQ9IYQ3_9CUCU</name>
<keyword evidence="7" id="KW-0256">Endoplasmic reticulum</keyword>
<evidence type="ECO:0008006" key="16">
    <source>
        <dbReference type="Google" id="ProtNLM"/>
    </source>
</evidence>
<dbReference type="SUPFAM" id="SSF48264">
    <property type="entry name" value="Cytochrome P450"/>
    <property type="match status" value="1"/>
</dbReference>
<evidence type="ECO:0000256" key="7">
    <source>
        <dbReference type="ARBA" id="ARBA00022824"/>
    </source>
</evidence>
<gene>
    <name evidence="14" type="ORF">NQ317_001715</name>
</gene>
<dbReference type="InterPro" id="IPR002401">
    <property type="entry name" value="Cyt_P450_E_grp-I"/>
</dbReference>
<evidence type="ECO:0000256" key="10">
    <source>
        <dbReference type="ARBA" id="ARBA00023004"/>
    </source>
</evidence>
<keyword evidence="5" id="KW-0349">Heme</keyword>
<dbReference type="InterPro" id="IPR050476">
    <property type="entry name" value="Insect_CytP450_Detox"/>
</dbReference>
<proteinExistence type="inferred from homology"/>
<sequence>MDFYLCFFITNLLGLPLAIYAFFKWKHQYWKRKNVPTFEPSIPFGNLENPLARTIAMDERYTDMYVEAKKKVASRCLILFIVYAVLASCLRVKGSFQEAALIIFPSTPIKKHGRWNEKMAEMGQEEGWKHLELYMFTRPTYMVMDLDMVRNVMSRDFQYFEERGPYINEKGDPMSANVFFIGGHKWKNIRTKLTPAFTPVKLKNNFQMMVDYGKVLEKYFEEKAVQNRQPIEIKDTLDRYFMDLILCSEFSINCHSLDNPSAEFRTHGKQVFNGGKFKNLRFLFGFTYPNFCRALGMRLIPKHVNDFFVNTITEIVKYRQEKNVRGKDFIQLLIDLRNNKAVPKDWHREDGEILTMGELSAQCLAYFMAGYETSSSALTFTLFELARNPDIQKRVRKELETVLAAHNHEITYEVVLTDLKYAKQVIDEALRLYPVSSVLTRVCVKDYRVPESDLTIDKGTVILIPVKGIHKDGQYYEKPDEYDPERFSDVAKQARKPLCPPSVRRRA</sequence>
<comment type="similarity">
    <text evidence="4">Belongs to the cytochrome P450 family.</text>
</comment>
<protein>
    <recommendedName>
        <fullName evidence="16">Cytochrome P450</fullName>
    </recommendedName>
</protein>
<dbReference type="PRINTS" id="PR00463">
    <property type="entry name" value="EP450I"/>
</dbReference>
<dbReference type="EMBL" id="JAPWTJ010001971">
    <property type="protein sequence ID" value="KAJ8968521.1"/>
    <property type="molecule type" value="Genomic_DNA"/>
</dbReference>
<dbReference type="Gene3D" id="1.10.630.10">
    <property type="entry name" value="Cytochrome P450"/>
    <property type="match status" value="1"/>
</dbReference>
<dbReference type="Pfam" id="PF00067">
    <property type="entry name" value="p450"/>
    <property type="match status" value="1"/>
</dbReference>
<reference evidence="14" key="1">
    <citation type="journal article" date="2023" name="Insect Mol. Biol.">
        <title>Genome sequencing provides insights into the evolution of gene families encoding plant cell wall-degrading enzymes in longhorned beetles.</title>
        <authorList>
            <person name="Shin N.R."/>
            <person name="Okamura Y."/>
            <person name="Kirsch R."/>
            <person name="Pauchet Y."/>
        </authorList>
    </citation>
    <scope>NUCLEOTIDE SEQUENCE</scope>
    <source>
        <strain evidence="14">MMC_N1</strain>
    </source>
</reference>
<keyword evidence="11" id="KW-0503">Monooxygenase</keyword>
<dbReference type="Proteomes" id="UP001162164">
    <property type="component" value="Unassembled WGS sequence"/>
</dbReference>
<dbReference type="PANTHER" id="PTHR24292:SF100">
    <property type="entry name" value="CYTOCHROME P450 6A16, ISOFORM B-RELATED"/>
    <property type="match status" value="1"/>
</dbReference>
<evidence type="ECO:0000256" key="5">
    <source>
        <dbReference type="ARBA" id="ARBA00022617"/>
    </source>
</evidence>
<keyword evidence="6" id="KW-0479">Metal-binding</keyword>
<dbReference type="PANTHER" id="PTHR24292">
    <property type="entry name" value="CYTOCHROME P450"/>
    <property type="match status" value="1"/>
</dbReference>
<dbReference type="InterPro" id="IPR036396">
    <property type="entry name" value="Cyt_P450_sf"/>
</dbReference>
<evidence type="ECO:0000256" key="4">
    <source>
        <dbReference type="ARBA" id="ARBA00010617"/>
    </source>
</evidence>
<feature type="transmembrane region" description="Helical" evidence="13">
    <location>
        <begin position="72"/>
        <end position="93"/>
    </location>
</feature>
<evidence type="ECO:0000256" key="1">
    <source>
        <dbReference type="ARBA" id="ARBA00001971"/>
    </source>
</evidence>
<keyword evidence="12 13" id="KW-0472">Membrane</keyword>
<evidence type="ECO:0000313" key="15">
    <source>
        <dbReference type="Proteomes" id="UP001162164"/>
    </source>
</evidence>
<evidence type="ECO:0000256" key="3">
    <source>
        <dbReference type="ARBA" id="ARBA00004406"/>
    </source>
</evidence>
<comment type="cofactor">
    <cofactor evidence="1">
        <name>heme</name>
        <dbReference type="ChEBI" id="CHEBI:30413"/>
    </cofactor>
</comment>
<comment type="caution">
    <text evidence="14">The sequence shown here is derived from an EMBL/GenBank/DDBJ whole genome shotgun (WGS) entry which is preliminary data.</text>
</comment>
<keyword evidence="10" id="KW-0408">Iron</keyword>
<accession>A0ABQ9IYQ3</accession>
<keyword evidence="15" id="KW-1185">Reference proteome</keyword>
<comment type="subcellular location">
    <subcellularLocation>
        <location evidence="3">Endoplasmic reticulum membrane</location>
        <topology evidence="3">Peripheral membrane protein</topology>
    </subcellularLocation>
    <subcellularLocation>
        <location evidence="2">Microsome membrane</location>
        <topology evidence="2">Peripheral membrane protein</topology>
    </subcellularLocation>
</comment>
<evidence type="ECO:0000256" key="8">
    <source>
        <dbReference type="ARBA" id="ARBA00022848"/>
    </source>
</evidence>
<keyword evidence="13" id="KW-1133">Transmembrane helix</keyword>
<dbReference type="CDD" id="cd11056">
    <property type="entry name" value="CYP6-like"/>
    <property type="match status" value="1"/>
</dbReference>
<evidence type="ECO:0000256" key="12">
    <source>
        <dbReference type="ARBA" id="ARBA00023136"/>
    </source>
</evidence>
<keyword evidence="8" id="KW-0492">Microsome</keyword>
<evidence type="ECO:0000313" key="14">
    <source>
        <dbReference type="EMBL" id="KAJ8968521.1"/>
    </source>
</evidence>
<organism evidence="14 15">
    <name type="scientific">Molorchus minor</name>
    <dbReference type="NCBI Taxonomy" id="1323400"/>
    <lineage>
        <taxon>Eukaryota</taxon>
        <taxon>Metazoa</taxon>
        <taxon>Ecdysozoa</taxon>
        <taxon>Arthropoda</taxon>
        <taxon>Hexapoda</taxon>
        <taxon>Insecta</taxon>
        <taxon>Pterygota</taxon>
        <taxon>Neoptera</taxon>
        <taxon>Endopterygota</taxon>
        <taxon>Coleoptera</taxon>
        <taxon>Polyphaga</taxon>
        <taxon>Cucujiformia</taxon>
        <taxon>Chrysomeloidea</taxon>
        <taxon>Cerambycidae</taxon>
        <taxon>Lamiinae</taxon>
        <taxon>Monochamini</taxon>
        <taxon>Molorchus</taxon>
    </lineage>
</organism>
<keyword evidence="9" id="KW-0560">Oxidoreductase</keyword>
<keyword evidence="13" id="KW-0812">Transmembrane</keyword>
<evidence type="ECO:0000256" key="13">
    <source>
        <dbReference type="SAM" id="Phobius"/>
    </source>
</evidence>
<evidence type="ECO:0000256" key="2">
    <source>
        <dbReference type="ARBA" id="ARBA00004174"/>
    </source>
</evidence>
<evidence type="ECO:0000256" key="9">
    <source>
        <dbReference type="ARBA" id="ARBA00023002"/>
    </source>
</evidence>
<dbReference type="PRINTS" id="PR00385">
    <property type="entry name" value="P450"/>
</dbReference>
<evidence type="ECO:0000256" key="11">
    <source>
        <dbReference type="ARBA" id="ARBA00023033"/>
    </source>
</evidence>
<dbReference type="InterPro" id="IPR001128">
    <property type="entry name" value="Cyt_P450"/>
</dbReference>
<feature type="transmembrane region" description="Helical" evidence="13">
    <location>
        <begin position="6"/>
        <end position="23"/>
    </location>
</feature>